<dbReference type="Proteomes" id="UP000007058">
    <property type="component" value="Chromosome"/>
</dbReference>
<proteinExistence type="predicted"/>
<dbReference type="InterPro" id="IPR006531">
    <property type="entry name" value="Gp5/Vgr_OB"/>
</dbReference>
<dbReference type="STRING" id="342108.amb1892"/>
<dbReference type="OrthoDB" id="9762420at2"/>
<keyword evidence="3" id="KW-1185">Reference proteome</keyword>
<dbReference type="SUPFAM" id="SSF69255">
    <property type="entry name" value="gp5 N-terminal domain-like"/>
    <property type="match status" value="1"/>
</dbReference>
<dbReference type="KEGG" id="mag:amb1892"/>
<feature type="domain" description="Gp5/Type VI secretion system Vgr protein OB-fold" evidence="1">
    <location>
        <begin position="21"/>
        <end position="93"/>
    </location>
</feature>
<name>Q2W629_PARM1</name>
<dbReference type="HOGENOM" id="CLU_019505_1_1_5"/>
<evidence type="ECO:0000259" key="1">
    <source>
        <dbReference type="Pfam" id="PF04717"/>
    </source>
</evidence>
<dbReference type="Pfam" id="PF04717">
    <property type="entry name" value="Phage_base_V"/>
    <property type="match status" value="1"/>
</dbReference>
<organism evidence="2 3">
    <name type="scientific">Paramagnetospirillum magneticum (strain ATCC 700264 / AMB-1)</name>
    <name type="common">Magnetospirillum magneticum</name>
    <dbReference type="NCBI Taxonomy" id="342108"/>
    <lineage>
        <taxon>Bacteria</taxon>
        <taxon>Pseudomonadati</taxon>
        <taxon>Pseudomonadota</taxon>
        <taxon>Alphaproteobacteria</taxon>
        <taxon>Rhodospirillales</taxon>
        <taxon>Magnetospirillaceae</taxon>
        <taxon>Paramagnetospirillum</taxon>
    </lineage>
</organism>
<dbReference type="EMBL" id="AP007255">
    <property type="protein sequence ID" value="BAE50696.1"/>
    <property type="molecule type" value="Genomic_DNA"/>
</dbReference>
<dbReference type="RefSeq" id="WP_011384297.1">
    <property type="nucleotide sequence ID" value="NC_007626.1"/>
</dbReference>
<protein>
    <recommendedName>
        <fullName evidence="1">Gp5/Type VI secretion system Vgr protein OB-fold domain-containing protein</fullName>
    </recommendedName>
</protein>
<dbReference type="Gene3D" id="2.40.50.230">
    <property type="entry name" value="Gp5 N-terminal domain"/>
    <property type="match status" value="1"/>
</dbReference>
<gene>
    <name evidence="2" type="ordered locus">amb1892</name>
</gene>
<evidence type="ECO:0000313" key="2">
    <source>
        <dbReference type="EMBL" id="BAE50696.1"/>
    </source>
</evidence>
<dbReference type="AlphaFoldDB" id="Q2W629"/>
<dbReference type="InterPro" id="IPR037026">
    <property type="entry name" value="Vgr_OB-fold_dom_sf"/>
</dbReference>
<dbReference type="SUPFAM" id="SSF69349">
    <property type="entry name" value="Phage fibre proteins"/>
    <property type="match status" value="1"/>
</dbReference>
<sequence length="208" mass="22203">MNTPAIDRPRLQDLALGVTVAQVSATNDPKGMGRIRVRFVVSGQTIESDWLQIMSFCAGPDYGAFFLPQNGDSALVAFGDGNPDQPYVLGFLWNGVLKPPVPDKQQQDVREIKTKKGKLLLFDDSSSGQLTLIDEKQNKVQIDTANNAITVDSQGAVTIKAKGKVTITGESVSIATTSGSVKLDMSSATMKLTGGQSLKLSATMIDLN</sequence>
<evidence type="ECO:0000313" key="3">
    <source>
        <dbReference type="Proteomes" id="UP000007058"/>
    </source>
</evidence>
<accession>Q2W629</accession>
<reference evidence="2 3" key="1">
    <citation type="journal article" date="2005" name="DNA Res.">
        <title>Complete genome sequence of the facultative anaerobic magnetotactic bacterium Magnetospirillum sp. strain AMB-1.</title>
        <authorList>
            <person name="Matsunaga T."/>
            <person name="Okamura Y."/>
            <person name="Fukuda Y."/>
            <person name="Wahyudi A.T."/>
            <person name="Murase Y."/>
            <person name="Takeyama H."/>
        </authorList>
    </citation>
    <scope>NUCLEOTIDE SEQUENCE [LARGE SCALE GENOMIC DNA]</scope>
    <source>
        <strain evidence="3">ATCC 700264 / AMB-1</strain>
    </source>
</reference>